<feature type="compositionally biased region" description="Pro residues" evidence="1">
    <location>
        <begin position="1"/>
        <end position="12"/>
    </location>
</feature>
<dbReference type="Proteomes" id="UP000000305">
    <property type="component" value="Unassembled WGS sequence"/>
</dbReference>
<dbReference type="HOGENOM" id="CLU_2592211_0_0_1"/>
<organism evidence="2 3">
    <name type="scientific">Daphnia pulex</name>
    <name type="common">Water flea</name>
    <dbReference type="NCBI Taxonomy" id="6669"/>
    <lineage>
        <taxon>Eukaryota</taxon>
        <taxon>Metazoa</taxon>
        <taxon>Ecdysozoa</taxon>
        <taxon>Arthropoda</taxon>
        <taxon>Crustacea</taxon>
        <taxon>Branchiopoda</taxon>
        <taxon>Diplostraca</taxon>
        <taxon>Cladocera</taxon>
        <taxon>Anomopoda</taxon>
        <taxon>Daphniidae</taxon>
        <taxon>Daphnia</taxon>
    </lineage>
</organism>
<gene>
    <name evidence="2" type="ORF">DAPPUDRAFT_322926</name>
</gene>
<dbReference type="InParanoid" id="E9GXB7"/>
<reference evidence="2 3" key="1">
    <citation type="journal article" date="2011" name="Science">
        <title>The ecoresponsive genome of Daphnia pulex.</title>
        <authorList>
            <person name="Colbourne J.K."/>
            <person name="Pfrender M.E."/>
            <person name="Gilbert D."/>
            <person name="Thomas W.K."/>
            <person name="Tucker A."/>
            <person name="Oakley T.H."/>
            <person name="Tokishita S."/>
            <person name="Aerts A."/>
            <person name="Arnold G.J."/>
            <person name="Basu M.K."/>
            <person name="Bauer D.J."/>
            <person name="Caceres C.E."/>
            <person name="Carmel L."/>
            <person name="Casola C."/>
            <person name="Choi J.H."/>
            <person name="Detter J.C."/>
            <person name="Dong Q."/>
            <person name="Dusheyko S."/>
            <person name="Eads B.D."/>
            <person name="Frohlich T."/>
            <person name="Geiler-Samerotte K.A."/>
            <person name="Gerlach D."/>
            <person name="Hatcher P."/>
            <person name="Jogdeo S."/>
            <person name="Krijgsveld J."/>
            <person name="Kriventseva E.V."/>
            <person name="Kultz D."/>
            <person name="Laforsch C."/>
            <person name="Lindquist E."/>
            <person name="Lopez J."/>
            <person name="Manak J.R."/>
            <person name="Muller J."/>
            <person name="Pangilinan J."/>
            <person name="Patwardhan R.P."/>
            <person name="Pitluck S."/>
            <person name="Pritham E.J."/>
            <person name="Rechtsteiner A."/>
            <person name="Rho M."/>
            <person name="Rogozin I.B."/>
            <person name="Sakarya O."/>
            <person name="Salamov A."/>
            <person name="Schaack S."/>
            <person name="Shapiro H."/>
            <person name="Shiga Y."/>
            <person name="Skalitzky C."/>
            <person name="Smith Z."/>
            <person name="Souvorov A."/>
            <person name="Sung W."/>
            <person name="Tang Z."/>
            <person name="Tsuchiya D."/>
            <person name="Tu H."/>
            <person name="Vos H."/>
            <person name="Wang M."/>
            <person name="Wolf Y.I."/>
            <person name="Yamagata H."/>
            <person name="Yamada T."/>
            <person name="Ye Y."/>
            <person name="Shaw J.R."/>
            <person name="Andrews J."/>
            <person name="Crease T.J."/>
            <person name="Tang H."/>
            <person name="Lucas S.M."/>
            <person name="Robertson H.M."/>
            <person name="Bork P."/>
            <person name="Koonin E.V."/>
            <person name="Zdobnov E.M."/>
            <person name="Grigoriev I.V."/>
            <person name="Lynch M."/>
            <person name="Boore J.L."/>
        </authorList>
    </citation>
    <scope>NUCLEOTIDE SEQUENCE [LARGE SCALE GENOMIC DNA]</scope>
</reference>
<keyword evidence="3" id="KW-1185">Reference proteome</keyword>
<evidence type="ECO:0000313" key="3">
    <source>
        <dbReference type="Proteomes" id="UP000000305"/>
    </source>
</evidence>
<name>E9GXB7_DAPPU</name>
<feature type="compositionally biased region" description="Basic and acidic residues" evidence="1">
    <location>
        <begin position="52"/>
        <end position="64"/>
    </location>
</feature>
<accession>E9GXB7</accession>
<sequence>MNPEINQPPPLKPSGKEVNIPVPDRIEPQRIPLDNFRNPWSHDLAGKASRLQRQERTSQPDQRPRSAQVHQSRSRISVVN</sequence>
<proteinExistence type="predicted"/>
<protein>
    <submittedName>
        <fullName evidence="2">Uncharacterized protein</fullName>
    </submittedName>
</protein>
<dbReference type="EMBL" id="GL732572">
    <property type="protein sequence ID" value="EFX75889.1"/>
    <property type="molecule type" value="Genomic_DNA"/>
</dbReference>
<feature type="compositionally biased region" description="Polar residues" evidence="1">
    <location>
        <begin position="68"/>
        <end position="80"/>
    </location>
</feature>
<feature type="region of interest" description="Disordered" evidence="1">
    <location>
        <begin position="1"/>
        <end position="80"/>
    </location>
</feature>
<evidence type="ECO:0000256" key="1">
    <source>
        <dbReference type="SAM" id="MobiDB-lite"/>
    </source>
</evidence>
<dbReference type="KEGG" id="dpx:DAPPUDRAFT_322926"/>
<dbReference type="AlphaFoldDB" id="E9GXB7"/>
<evidence type="ECO:0000313" key="2">
    <source>
        <dbReference type="EMBL" id="EFX75889.1"/>
    </source>
</evidence>